<feature type="signal peptide" evidence="4">
    <location>
        <begin position="1"/>
        <end position="17"/>
    </location>
</feature>
<protein>
    <recommendedName>
        <fullName evidence="7">Chorion early B</fullName>
    </recommendedName>
</protein>
<dbReference type="GO" id="GO:0007304">
    <property type="term" value="P:chorion-containing eggshell formation"/>
    <property type="evidence" value="ECO:0007669"/>
    <property type="project" value="InterPro"/>
</dbReference>
<keyword evidence="6" id="KW-1185">Reference proteome</keyword>
<comment type="similarity">
    <text evidence="1 3">Belongs to the chorion protein family.</text>
</comment>
<evidence type="ECO:0000313" key="6">
    <source>
        <dbReference type="Proteomes" id="UP001152562"/>
    </source>
</evidence>
<dbReference type="AlphaFoldDB" id="A0A9P0XF72"/>
<sequence>MFKILVLVQALIQVITSQCICSDRIPNWAGRVSPSSPGGCSGFPPVNLPYDQYNAIDFTSLSASGCGLPMTTRSSSPIAPGVLSITSENVIEGPVSVYGQLPFLSAVAFEGSIPTHGYGGVSYGCGNGNVGILSETSGFESAYEASVRPYEVPSVRGLELSGGSCLEIGSGRAGFGRGVVPAFPPARPCGCQY</sequence>
<evidence type="ECO:0000256" key="3">
    <source>
        <dbReference type="RuleBase" id="RU004378"/>
    </source>
</evidence>
<gene>
    <name evidence="5" type="ORF">PIBRA_LOCUS9001</name>
</gene>
<dbReference type="Proteomes" id="UP001152562">
    <property type="component" value="Unassembled WGS sequence"/>
</dbReference>
<name>A0A9P0XF72_PIEBR</name>
<comment type="caution">
    <text evidence="5">The sequence shown here is derived from an EMBL/GenBank/DDBJ whole genome shotgun (WGS) entry which is preliminary data.</text>
</comment>
<dbReference type="InterPro" id="IPR002635">
    <property type="entry name" value="Chorion"/>
</dbReference>
<dbReference type="EMBL" id="CALOZG010000029">
    <property type="protein sequence ID" value="CAH4032632.1"/>
    <property type="molecule type" value="Genomic_DNA"/>
</dbReference>
<evidence type="ECO:0000256" key="2">
    <source>
        <dbReference type="ARBA" id="ARBA00022737"/>
    </source>
</evidence>
<evidence type="ECO:0008006" key="7">
    <source>
        <dbReference type="Google" id="ProtNLM"/>
    </source>
</evidence>
<dbReference type="Pfam" id="PF01723">
    <property type="entry name" value="Chorion_1"/>
    <property type="match status" value="1"/>
</dbReference>
<keyword evidence="2" id="KW-0677">Repeat</keyword>
<evidence type="ECO:0000256" key="1">
    <source>
        <dbReference type="ARBA" id="ARBA00005906"/>
    </source>
</evidence>
<reference evidence="5" key="1">
    <citation type="submission" date="2022-05" db="EMBL/GenBank/DDBJ databases">
        <authorList>
            <person name="Okamura Y."/>
        </authorList>
    </citation>
    <scope>NUCLEOTIDE SEQUENCE</scope>
</reference>
<dbReference type="GO" id="GO:0005213">
    <property type="term" value="F:structural constituent of egg chorion"/>
    <property type="evidence" value="ECO:0007669"/>
    <property type="project" value="InterPro"/>
</dbReference>
<organism evidence="5 6">
    <name type="scientific">Pieris brassicae</name>
    <name type="common">White butterfly</name>
    <name type="synonym">Large white butterfly</name>
    <dbReference type="NCBI Taxonomy" id="7116"/>
    <lineage>
        <taxon>Eukaryota</taxon>
        <taxon>Metazoa</taxon>
        <taxon>Ecdysozoa</taxon>
        <taxon>Arthropoda</taxon>
        <taxon>Hexapoda</taxon>
        <taxon>Insecta</taxon>
        <taxon>Pterygota</taxon>
        <taxon>Neoptera</taxon>
        <taxon>Endopterygota</taxon>
        <taxon>Lepidoptera</taxon>
        <taxon>Glossata</taxon>
        <taxon>Ditrysia</taxon>
        <taxon>Papilionoidea</taxon>
        <taxon>Pieridae</taxon>
        <taxon>Pierinae</taxon>
        <taxon>Pieris</taxon>
    </lineage>
</organism>
<proteinExistence type="inferred from homology"/>
<keyword evidence="4" id="KW-0732">Signal</keyword>
<dbReference type="GO" id="GO:0042600">
    <property type="term" value="C:egg chorion"/>
    <property type="evidence" value="ECO:0007669"/>
    <property type="project" value="InterPro"/>
</dbReference>
<feature type="chain" id="PRO_5040120407" description="Chorion early B" evidence="4">
    <location>
        <begin position="18"/>
        <end position="193"/>
    </location>
</feature>
<evidence type="ECO:0000313" key="5">
    <source>
        <dbReference type="EMBL" id="CAH4032632.1"/>
    </source>
</evidence>
<evidence type="ECO:0000256" key="4">
    <source>
        <dbReference type="SAM" id="SignalP"/>
    </source>
</evidence>
<accession>A0A9P0XF72</accession>